<dbReference type="SUPFAM" id="SSF53335">
    <property type="entry name" value="S-adenosyl-L-methionine-dependent methyltransferases"/>
    <property type="match status" value="1"/>
</dbReference>
<evidence type="ECO:0000313" key="1">
    <source>
        <dbReference type="EMBL" id="TDT34535.1"/>
    </source>
</evidence>
<name>A0A4R7JAW1_9ACTN</name>
<evidence type="ECO:0008006" key="3">
    <source>
        <dbReference type="Google" id="ProtNLM"/>
    </source>
</evidence>
<dbReference type="Gene3D" id="3.40.50.150">
    <property type="entry name" value="Vaccinia Virus protein VP39"/>
    <property type="match status" value="1"/>
</dbReference>
<proteinExistence type="predicted"/>
<organism evidence="1 2">
    <name type="scientific">Naumannella halotolerans</name>
    <dbReference type="NCBI Taxonomy" id="993414"/>
    <lineage>
        <taxon>Bacteria</taxon>
        <taxon>Bacillati</taxon>
        <taxon>Actinomycetota</taxon>
        <taxon>Actinomycetes</taxon>
        <taxon>Propionibacteriales</taxon>
        <taxon>Propionibacteriaceae</taxon>
        <taxon>Naumannella</taxon>
    </lineage>
</organism>
<keyword evidence="2" id="KW-1185">Reference proteome</keyword>
<gene>
    <name evidence="1" type="ORF">CLV29_2207</name>
</gene>
<dbReference type="InterPro" id="IPR029063">
    <property type="entry name" value="SAM-dependent_MTases_sf"/>
</dbReference>
<dbReference type="AlphaFoldDB" id="A0A4R7JAW1"/>
<dbReference type="OrthoDB" id="8221452at2"/>
<sequence>MSDEFLIPDRDRSQAFTVRVGGASQSHVDLDDPLCLEFEYVQRIADVVDLWAPARQRLRVIHIGGAGMTLPRYVAATRPTSPQIVLEPDADLITQVRRDLPLPRNSGIKVREVDGRAGIVPMRDDFADVIISDAFSAGKVPAELGTVEYFAQLARVLNPTGVVLVNITDQGPFAYGRRVVAGLRQFFSQVAITSEPPILKGRRFGNLVLIAANTALPLGGLHAAGAKATFAYRVIAEHDLDRWVAGAAPFTDDDAEASPDLVSWMRQQR</sequence>
<evidence type="ECO:0000313" key="2">
    <source>
        <dbReference type="Proteomes" id="UP000295371"/>
    </source>
</evidence>
<comment type="caution">
    <text evidence="1">The sequence shown here is derived from an EMBL/GenBank/DDBJ whole genome shotgun (WGS) entry which is preliminary data.</text>
</comment>
<dbReference type="RefSeq" id="WP_133754893.1">
    <property type="nucleotide sequence ID" value="NZ_CP171129.1"/>
</dbReference>
<accession>A0A4R7JAW1</accession>
<reference evidence="1 2" key="1">
    <citation type="submission" date="2019-03" db="EMBL/GenBank/DDBJ databases">
        <title>Genomic Encyclopedia of Archaeal and Bacterial Type Strains, Phase II (KMG-II): from individual species to whole genera.</title>
        <authorList>
            <person name="Goeker M."/>
        </authorList>
    </citation>
    <scope>NUCLEOTIDE SEQUENCE [LARGE SCALE GENOMIC DNA]</scope>
    <source>
        <strain evidence="1 2">DSM 24323</strain>
    </source>
</reference>
<dbReference type="EMBL" id="SOAW01000001">
    <property type="protein sequence ID" value="TDT34535.1"/>
    <property type="molecule type" value="Genomic_DNA"/>
</dbReference>
<dbReference type="Proteomes" id="UP000295371">
    <property type="component" value="Unassembled WGS sequence"/>
</dbReference>
<dbReference type="NCBIfam" id="NF037959">
    <property type="entry name" value="MFS_SpdSyn"/>
    <property type="match status" value="1"/>
</dbReference>
<protein>
    <recommendedName>
        <fullName evidence="3">Spermidine synthase</fullName>
    </recommendedName>
</protein>